<protein>
    <submittedName>
        <fullName evidence="3">Uncharacterized protein</fullName>
    </submittedName>
</protein>
<dbReference type="InterPro" id="IPR036412">
    <property type="entry name" value="HAD-like_sf"/>
</dbReference>
<dbReference type="GO" id="GO:0008253">
    <property type="term" value="F:5'-nucleotidase activity"/>
    <property type="evidence" value="ECO:0007669"/>
    <property type="project" value="InterPro"/>
</dbReference>
<dbReference type="SUPFAM" id="SSF56784">
    <property type="entry name" value="HAD-like"/>
    <property type="match status" value="1"/>
</dbReference>
<sequence length="321" mass="35590">MAMMRAAALRRTRKEASILAKSPSSSSSSSSSVAHARWTPSSSPSSSLHRMAMFMHGLHGLHGGRGGNGGGGVARASVGDVDSMEAEALRSPLSSPAGSTTRKATKRYRGSRPKVAVDVDEVLAQFLLSLNSYYEDRFSKRYGIEHYDEYYFCKIWDCSPDDSNDIVHQFFDSHHFRDGIVPVPGALQALRELRTKCDLVVITSRQNAIRSATERWVESHFPGVFEDLFFCNHFALDGESVSKAEMCSRVGADLLIDDNPGYASDCAGSGLDVILFDYKSSYPWSKACEEHENIRRCADWEEILDKIEELYFRPTLPPIGA</sequence>
<evidence type="ECO:0000313" key="3">
    <source>
        <dbReference type="EMBL" id="CAD9719349.1"/>
    </source>
</evidence>
<dbReference type="Pfam" id="PF06941">
    <property type="entry name" value="NT5C"/>
    <property type="match status" value="1"/>
</dbReference>
<feature type="active site" description="Proton donor" evidence="1">
    <location>
        <position position="120"/>
    </location>
</feature>
<dbReference type="PANTHER" id="PTHR35134:SF2">
    <property type="entry name" value="NUCLEOTIDASE YQFW-RELATED"/>
    <property type="match status" value="1"/>
</dbReference>
<evidence type="ECO:0000256" key="2">
    <source>
        <dbReference type="SAM" id="MobiDB-lite"/>
    </source>
</evidence>
<dbReference type="GO" id="GO:0009264">
    <property type="term" value="P:deoxyribonucleotide catabolic process"/>
    <property type="evidence" value="ECO:0007669"/>
    <property type="project" value="InterPro"/>
</dbReference>
<dbReference type="EMBL" id="HBHL01012547">
    <property type="protein sequence ID" value="CAD9719349.1"/>
    <property type="molecule type" value="Transcribed_RNA"/>
</dbReference>
<dbReference type="PANTHER" id="PTHR35134">
    <property type="entry name" value="NUCLEOTIDASE YQFW-RELATED"/>
    <property type="match status" value="1"/>
</dbReference>
<feature type="compositionally biased region" description="Low complexity" evidence="2">
    <location>
        <begin position="22"/>
        <end position="32"/>
    </location>
</feature>
<feature type="active site" description="Nucleophile" evidence="1">
    <location>
        <position position="118"/>
    </location>
</feature>
<dbReference type="InterPro" id="IPR052419">
    <property type="entry name" value="5_3-deoxyribonucleotidase-like"/>
</dbReference>
<organism evidence="3">
    <name type="scientific">Chloropicon primus</name>
    <dbReference type="NCBI Taxonomy" id="1764295"/>
    <lineage>
        <taxon>Eukaryota</taxon>
        <taxon>Viridiplantae</taxon>
        <taxon>Chlorophyta</taxon>
        <taxon>Chloropicophyceae</taxon>
        <taxon>Chloropicales</taxon>
        <taxon>Chloropicaceae</taxon>
        <taxon>Chloropicon</taxon>
    </lineage>
</organism>
<dbReference type="InterPro" id="IPR023214">
    <property type="entry name" value="HAD_sf"/>
</dbReference>
<feature type="region of interest" description="Disordered" evidence="2">
    <location>
        <begin position="1"/>
        <end position="45"/>
    </location>
</feature>
<evidence type="ECO:0000256" key="1">
    <source>
        <dbReference type="PIRSR" id="PIRSR610708-1"/>
    </source>
</evidence>
<accession>A0A7S2X2L7</accession>
<name>A0A7S2X2L7_9CHLO</name>
<dbReference type="InterPro" id="IPR010708">
    <property type="entry name" value="5'(3')-deoxyribonucleotidase"/>
</dbReference>
<feature type="region of interest" description="Disordered" evidence="2">
    <location>
        <begin position="87"/>
        <end position="111"/>
    </location>
</feature>
<gene>
    <name evidence="3" type="ORF">CPRI1469_LOCUS8215</name>
</gene>
<dbReference type="Gene3D" id="3.40.50.1000">
    <property type="entry name" value="HAD superfamily/HAD-like"/>
    <property type="match status" value="1"/>
</dbReference>
<proteinExistence type="predicted"/>
<reference evidence="3" key="1">
    <citation type="submission" date="2021-01" db="EMBL/GenBank/DDBJ databases">
        <authorList>
            <person name="Corre E."/>
            <person name="Pelletier E."/>
            <person name="Niang G."/>
            <person name="Scheremetjew M."/>
            <person name="Finn R."/>
            <person name="Kale V."/>
            <person name="Holt S."/>
            <person name="Cochrane G."/>
            <person name="Meng A."/>
            <person name="Brown T."/>
            <person name="Cohen L."/>
        </authorList>
    </citation>
    <scope>NUCLEOTIDE SEQUENCE</scope>
    <source>
        <strain evidence="3">CCMP1205</strain>
    </source>
</reference>
<dbReference type="AlphaFoldDB" id="A0A7S2X2L7"/>
<feature type="compositionally biased region" description="Polar residues" evidence="2">
    <location>
        <begin position="92"/>
        <end position="102"/>
    </location>
</feature>